<name>A0A316A9R4_9BACT</name>
<keyword evidence="1" id="KW-0472">Membrane</keyword>
<accession>A0A316A9R4</accession>
<evidence type="ECO:0000313" key="3">
    <source>
        <dbReference type="Proteomes" id="UP000245880"/>
    </source>
</evidence>
<feature type="transmembrane region" description="Helical" evidence="1">
    <location>
        <begin position="69"/>
        <end position="90"/>
    </location>
</feature>
<reference evidence="2 3" key="1">
    <citation type="submission" date="2018-03" db="EMBL/GenBank/DDBJ databases">
        <title>Genomic Encyclopedia of Archaeal and Bacterial Type Strains, Phase II (KMG-II): from individual species to whole genera.</title>
        <authorList>
            <person name="Goeker M."/>
        </authorList>
    </citation>
    <scope>NUCLEOTIDE SEQUENCE [LARGE SCALE GENOMIC DNA]</scope>
    <source>
        <strain evidence="2 3">DSM 100346</strain>
    </source>
</reference>
<evidence type="ECO:0000256" key="1">
    <source>
        <dbReference type="SAM" id="Phobius"/>
    </source>
</evidence>
<keyword evidence="1" id="KW-0812">Transmembrane</keyword>
<dbReference type="AlphaFoldDB" id="A0A316A9R4"/>
<dbReference type="EMBL" id="QGDT01000017">
    <property type="protein sequence ID" value="PWJ54505.1"/>
    <property type="molecule type" value="Genomic_DNA"/>
</dbReference>
<gene>
    <name evidence="2" type="ORF">CLV98_11743</name>
</gene>
<comment type="caution">
    <text evidence="2">The sequence shown here is derived from an EMBL/GenBank/DDBJ whole genome shotgun (WGS) entry which is preliminary data.</text>
</comment>
<sequence>MIVQRAKLENMDKNRILLKDLKKQVPMAVPEGFFEELPNVIQGRVEGKDNGNSEARSDRDSGRVIGVNWQWGLGSAAAVLLVAVLIWVTFPKQQGALGSEPLSGISQGSIIEYLEEENLSYFDLSEQRVVQAAFESDSTVMYYLEGMDDELLLQQLMETTAIDLEKI</sequence>
<proteinExistence type="predicted"/>
<keyword evidence="3" id="KW-1185">Reference proteome</keyword>
<dbReference type="Proteomes" id="UP000245880">
    <property type="component" value="Unassembled WGS sequence"/>
</dbReference>
<keyword evidence="1" id="KW-1133">Transmembrane helix</keyword>
<organism evidence="2 3">
    <name type="scientific">Dyadobacter jejuensis</name>
    <dbReference type="NCBI Taxonomy" id="1082580"/>
    <lineage>
        <taxon>Bacteria</taxon>
        <taxon>Pseudomonadati</taxon>
        <taxon>Bacteroidota</taxon>
        <taxon>Cytophagia</taxon>
        <taxon>Cytophagales</taxon>
        <taxon>Spirosomataceae</taxon>
        <taxon>Dyadobacter</taxon>
    </lineage>
</organism>
<protein>
    <submittedName>
        <fullName evidence="2">Uncharacterized protein</fullName>
    </submittedName>
</protein>
<evidence type="ECO:0000313" key="2">
    <source>
        <dbReference type="EMBL" id="PWJ54505.1"/>
    </source>
</evidence>